<dbReference type="OrthoDB" id="2923771at2759"/>
<evidence type="ECO:0000256" key="1">
    <source>
        <dbReference type="SAM" id="Phobius"/>
    </source>
</evidence>
<keyword evidence="1" id="KW-1133">Transmembrane helix</keyword>
<dbReference type="Proteomes" id="UP000567179">
    <property type="component" value="Unassembled WGS sequence"/>
</dbReference>
<evidence type="ECO:0000313" key="2">
    <source>
        <dbReference type="EMBL" id="KAF5317809.1"/>
    </source>
</evidence>
<dbReference type="Pfam" id="PF14494">
    <property type="entry name" value="DUF4436"/>
    <property type="match status" value="1"/>
</dbReference>
<dbReference type="AlphaFoldDB" id="A0A8H5B6N3"/>
<protein>
    <submittedName>
        <fullName evidence="2">Uncharacterized protein</fullName>
    </submittedName>
</protein>
<keyword evidence="1" id="KW-0472">Membrane</keyword>
<comment type="caution">
    <text evidence="2">The sequence shown here is derived from an EMBL/GenBank/DDBJ whole genome shotgun (WGS) entry which is preliminary data.</text>
</comment>
<gene>
    <name evidence="2" type="ORF">D9619_012581</name>
</gene>
<keyword evidence="1" id="KW-0812">Transmembrane</keyword>
<keyword evidence="3" id="KW-1185">Reference proteome</keyword>
<evidence type="ECO:0000313" key="3">
    <source>
        <dbReference type="Proteomes" id="UP000567179"/>
    </source>
</evidence>
<dbReference type="EMBL" id="JAACJJ010000032">
    <property type="protein sequence ID" value="KAF5317809.1"/>
    <property type="molecule type" value="Genomic_DNA"/>
</dbReference>
<reference evidence="2 3" key="1">
    <citation type="journal article" date="2020" name="ISME J.">
        <title>Uncovering the hidden diversity of litter-decomposition mechanisms in mushroom-forming fungi.</title>
        <authorList>
            <person name="Floudas D."/>
            <person name="Bentzer J."/>
            <person name="Ahren D."/>
            <person name="Johansson T."/>
            <person name="Persson P."/>
            <person name="Tunlid A."/>
        </authorList>
    </citation>
    <scope>NUCLEOTIDE SEQUENCE [LARGE SCALE GENOMIC DNA]</scope>
    <source>
        <strain evidence="2 3">CBS 101986</strain>
    </source>
</reference>
<proteinExistence type="predicted"/>
<dbReference type="InterPro" id="IPR027948">
    <property type="entry name" value="DUF4436"/>
</dbReference>
<accession>A0A8H5B6N3</accession>
<feature type="transmembrane region" description="Helical" evidence="1">
    <location>
        <begin position="204"/>
        <end position="232"/>
    </location>
</feature>
<organism evidence="2 3">
    <name type="scientific">Psilocybe cf. subviscida</name>
    <dbReference type="NCBI Taxonomy" id="2480587"/>
    <lineage>
        <taxon>Eukaryota</taxon>
        <taxon>Fungi</taxon>
        <taxon>Dikarya</taxon>
        <taxon>Basidiomycota</taxon>
        <taxon>Agaricomycotina</taxon>
        <taxon>Agaricomycetes</taxon>
        <taxon>Agaricomycetidae</taxon>
        <taxon>Agaricales</taxon>
        <taxon>Agaricineae</taxon>
        <taxon>Strophariaceae</taxon>
        <taxon>Psilocybe</taxon>
    </lineage>
</organism>
<sequence>MIGLHLHTRDFGIPADVDTTFRPFNGRTLLVEAVLVSADPMSTTMIMDWIIMGEQNSSCGLQSIESCTDINIFFDNNLISGPSTTGQPATSDRPLRPIFKLNATTFAQRDITANSPTFRTRLILFSPNNPLSSLLYYPFDTYSAEVFMFAEDAATNETIGVKIAKTRGIAVDFKTHVQARTDYYIPPGMIDFSITLSRGNLVKVFAVMVVVSIWLVTLILIILILTSVFFGFRQKTEVLIAPVATVFAFTQLRASMPGAPAGFGEPTTAFRVPRVEGATYSSGRSRITSPNESLKKWYSTAIPVQYLRRSASEAQLPASDSTH</sequence>
<name>A0A8H5B6N3_9AGAR</name>